<feature type="transmembrane region" description="Helical" evidence="2">
    <location>
        <begin position="1594"/>
        <end position="1618"/>
    </location>
</feature>
<dbReference type="InterPro" id="IPR009030">
    <property type="entry name" value="Growth_fac_rcpt_cys_sf"/>
</dbReference>
<keyword evidence="2" id="KW-0812">Transmembrane</keyword>
<evidence type="ECO:0000256" key="2">
    <source>
        <dbReference type="SAM" id="Phobius"/>
    </source>
</evidence>
<dbReference type="PANTHER" id="PTHR31513">
    <property type="entry name" value="EPHRIN TYPE-B RECEPTOR"/>
    <property type="match status" value="1"/>
</dbReference>
<dbReference type="InterPro" id="IPR011641">
    <property type="entry name" value="Tyr-kin_ephrin_A/B_rcpt-like"/>
</dbReference>
<evidence type="ECO:0000313" key="5">
    <source>
        <dbReference type="EMBL" id="GMF29201.1"/>
    </source>
</evidence>
<keyword evidence="3" id="KW-0732">Signal</keyword>
<feature type="transmembrane region" description="Helical" evidence="2">
    <location>
        <begin position="1558"/>
        <end position="1582"/>
    </location>
</feature>
<evidence type="ECO:0000256" key="3">
    <source>
        <dbReference type="SAM" id="SignalP"/>
    </source>
</evidence>
<evidence type="ECO:0000313" key="6">
    <source>
        <dbReference type="Proteomes" id="UP001165083"/>
    </source>
</evidence>
<name>A0A9W6WVK5_9STRA</name>
<keyword evidence="6" id="KW-1185">Reference proteome</keyword>
<evidence type="ECO:0000256" key="1">
    <source>
        <dbReference type="SAM" id="MobiDB-lite"/>
    </source>
</evidence>
<feature type="chain" id="PRO_5040934240" evidence="3">
    <location>
        <begin position="20"/>
        <end position="1678"/>
    </location>
</feature>
<feature type="domain" description="Tyrosine-protein kinase ephrin type A/B receptor-like" evidence="4">
    <location>
        <begin position="922"/>
        <end position="966"/>
    </location>
</feature>
<dbReference type="CDD" id="cd00185">
    <property type="entry name" value="TNFRSF"/>
    <property type="match status" value="1"/>
</dbReference>
<dbReference type="Proteomes" id="UP001165083">
    <property type="component" value="Unassembled WGS sequence"/>
</dbReference>
<feature type="region of interest" description="Disordered" evidence="1">
    <location>
        <begin position="1443"/>
        <end position="1467"/>
    </location>
</feature>
<accession>A0A9W6WVK5</accession>
<evidence type="ECO:0000259" key="4">
    <source>
        <dbReference type="Pfam" id="PF07699"/>
    </source>
</evidence>
<dbReference type="SMART" id="SM01411">
    <property type="entry name" value="Ephrin_rec_like"/>
    <property type="match status" value="3"/>
</dbReference>
<proteinExistence type="predicted"/>
<gene>
    <name evidence="5" type="ORF">Plil01_001236700</name>
</gene>
<dbReference type="OrthoDB" id="65776at2759"/>
<dbReference type="SUPFAM" id="SSF57184">
    <property type="entry name" value="Growth factor receptor domain"/>
    <property type="match status" value="1"/>
</dbReference>
<feature type="signal peptide" evidence="3">
    <location>
        <begin position="1"/>
        <end position="19"/>
    </location>
</feature>
<reference evidence="5" key="1">
    <citation type="submission" date="2023-04" db="EMBL/GenBank/DDBJ databases">
        <title>Phytophthora lilii NBRC 32176.</title>
        <authorList>
            <person name="Ichikawa N."/>
            <person name="Sato H."/>
            <person name="Tonouchi N."/>
        </authorList>
    </citation>
    <scope>NUCLEOTIDE SEQUENCE</scope>
    <source>
        <strain evidence="5">NBRC 32176</strain>
    </source>
</reference>
<feature type="compositionally biased region" description="Gly residues" evidence="1">
    <location>
        <begin position="638"/>
        <end position="651"/>
    </location>
</feature>
<feature type="region of interest" description="Disordered" evidence="1">
    <location>
        <begin position="1387"/>
        <end position="1419"/>
    </location>
</feature>
<dbReference type="EMBL" id="BSXW01000761">
    <property type="protein sequence ID" value="GMF29201.1"/>
    <property type="molecule type" value="Genomic_DNA"/>
</dbReference>
<sequence length="1678" mass="178375">MRKLRTLAAAMLCAPLGAAERTFRIDAKTDIRDVFKCSGIHFIGSFNEYYVACELHVPEQQRLQLLEVVDVTLDGAKLAPLPGVHTELSLELNQSIATVAVRNSRLLASAVEIRAANVTLDEHSAVNVSARGLKFGPGYNSWSAMGGSYGGIGGASLTDTHAKCDDMPPNDFFRVVGDVSGNMANFRGYGSGGGNDESRGGGRIRLVAEENVEINGSLLANGGDACTDCYDSAGAGGSILIVAFNRIHGNAAVKANGGQPSNLNADKLRGGGGGGGGGGGRIVFDSKNAEELGPSRVEAYGGGLISDKNSAIGWCQLGGDGTILKLQHSAKDDGGLGDSEGHGDDSKTLLSTLLVKGGRLAHSGPVKRIQIYGCTPIFEQTSRGARFLPESLVHIFVSGGATGYVGPSSLQEHDLFGLRLIGADISFSNALAMVHELEVAARGALSIDKFSELKFRAHVKIQTDASTKVEGFLQPLGKPFEVLRGDDLDDIPVISVVSEKDVELRPQTVEMGQVDLRVEAKGSAVLDMPFDTPFLRLAISAVNVSVANVNSGPVFECKEIELQADPSACKSIHELSQDTHPYSISVFASDVATLGNISAGSIILCSNNNMTIEGGISSSWLGCSSGVGPGKSEVAGEASGGAGHGGRGGNVLPGSTGGGVAYDTFKELGMEQPQTWIAPTTVDKGWPIWPGSGAASGDTPNKISGGYGGGIIYIGSKNLVVTKAASITAKGGVGSMGGGGGSGGALTLFITDISGGGAIDLSGGAASNPALLLATPANRSSIWDPHLQSGDIGLDSGKIGGGGGGGIIRITYLDAENSTSSGNGEQFIKDGGRISVDGGESTGGENGGTGVMVGANCHPGRGGVFCLPCPEGSHSPGRFSKCSPCDPGTCSSHTGAATCDACPIGHFNPDFGKKECQSCPLGTFSAKAGLKKCERCPPGSFAGVTGSSACSSCPIGSITTSSGSSNCTICGIGQTTAKAGATVCTRCKNKPVHSEFNMRGNCSYACFKGRNGLDCLTPFERLVKPIGGPIGFVILVFTVTGLIFGGWGFISYRSSRSELRRYAQYKAQRLRDELSLETLTRTLTPRLTDQDLNAHIARLYLAGDNHLKNGWRLNPYFLPASLRDIVEEGTYASFALTCNKLVEWDPAGWEAWLYRILLVTVPPVSTLFMRRRQLHRVVKLSKYIVQYGGRFFRDMNFRVHGTQLKVGFSSDFSLGYFDVLISQSSSSSSTNLVAMQAISHEDLVLVIGGSGSFFRPYHLDTNDIIVRAIPSRLELLEHNFWIDFVADVNQKLRILPQPSSAVRRVREATDVACDIIAFVDSFNEKHVKDGFAVAFGTFSVGEAIAADGNESCFEPFSLENANSTFARYPQEPFKLAFRVSRLSSPEASPATIDEEQDSTLDYSVSTGLPSEVNDKVKAETDPRSADFRYSQIRMEALFAQPERRSTGNFADDSSDDSDSLTPLKKPLNSSTRRARALMEFLCTNDTAIRWLTTLWQPVYPLFRLRNLPRPELPARWLLSVTMVLLLIADMGVAFWIMVEYYCVQVRDPTAQDAGCSRTPLWSVLGILPAAIVGSPLLGLVFVTRKSIFCGKLFAVWNASSIVNQVVAFICGLAFLAYIHDEILLVAVGGVLIKYFEKEVALRCIAQYASERPLRGWRGLHTTRDWYDAAYTPLVHYES</sequence>
<keyword evidence="2" id="KW-1133">Transmembrane helix</keyword>
<keyword evidence="2" id="KW-0472">Membrane</keyword>
<dbReference type="Pfam" id="PF07699">
    <property type="entry name" value="Ephrin_rec_like"/>
    <property type="match status" value="1"/>
</dbReference>
<feature type="transmembrane region" description="Helical" evidence="2">
    <location>
        <begin position="1030"/>
        <end position="1052"/>
    </location>
</feature>
<comment type="caution">
    <text evidence="5">The sequence shown here is derived from an EMBL/GenBank/DDBJ whole genome shotgun (WGS) entry which is preliminary data.</text>
</comment>
<protein>
    <submittedName>
        <fullName evidence="5">Unnamed protein product</fullName>
    </submittedName>
</protein>
<feature type="transmembrane region" description="Helical" evidence="2">
    <location>
        <begin position="1516"/>
        <end position="1538"/>
    </location>
</feature>
<feature type="region of interest" description="Disordered" evidence="1">
    <location>
        <begin position="632"/>
        <end position="651"/>
    </location>
</feature>
<feature type="compositionally biased region" description="Polar residues" evidence="1">
    <location>
        <begin position="1399"/>
        <end position="1408"/>
    </location>
</feature>
<dbReference type="PANTHER" id="PTHR31513:SF2">
    <property type="entry name" value="MRAZ"/>
    <property type="match status" value="1"/>
</dbReference>
<organism evidence="5 6">
    <name type="scientific">Phytophthora lilii</name>
    <dbReference type="NCBI Taxonomy" id="2077276"/>
    <lineage>
        <taxon>Eukaryota</taxon>
        <taxon>Sar</taxon>
        <taxon>Stramenopiles</taxon>
        <taxon>Oomycota</taxon>
        <taxon>Peronosporomycetes</taxon>
        <taxon>Peronosporales</taxon>
        <taxon>Peronosporaceae</taxon>
        <taxon>Phytophthora</taxon>
    </lineage>
</organism>
<dbReference type="Gene3D" id="2.10.50.10">
    <property type="entry name" value="Tumor Necrosis Factor Receptor, subunit A, domain 2"/>
    <property type="match status" value="1"/>
</dbReference>